<evidence type="ECO:0000256" key="1">
    <source>
        <dbReference type="ARBA" id="ARBA00022679"/>
    </source>
</evidence>
<evidence type="ECO:0000259" key="4">
    <source>
        <dbReference type="Pfam" id="PF00294"/>
    </source>
</evidence>
<name>A0A7C8MIB3_9PLEO</name>
<sequence>MKAGRRPAGLATHGQAHEVVSGENWGHRLVGRRGGQPRPPTCLEASPFTTNLQLAKMKRIVCVGAVYIDTILTVPHFPIEDQKLRATKLARRRGGNCANTLEVLQQLVEEAPHSQKLRKSHSAQDDAELYLISVLPARRSDAARYILDSLSGVELDRACIFREGPTEAAASYIINNKEHDTRTIISINELPEMTPDEFLHQNLEISADSDSTWYHFEGRMPDITNVCIQQLRSSPDFRHSKISIECEKPERRGLTSIVQHADVVFYSRLWAESYGYQSAEDFLQSELGKEDLRTNALLCCTWGAAGATIVQNTPGRSPVWASTKAWKNGDDTEQSPIVDSIGAGDTFVAGMLFALNYHQDDWDLQQKLQFANELAGRKVYQEGFNGLGKAISTAAKSCEIKAT</sequence>
<protein>
    <submittedName>
        <fullName evidence="5">Ribokinase-like protein</fullName>
    </submittedName>
</protein>
<evidence type="ECO:0000256" key="2">
    <source>
        <dbReference type="ARBA" id="ARBA00022777"/>
    </source>
</evidence>
<evidence type="ECO:0000313" key="5">
    <source>
        <dbReference type="EMBL" id="KAF2877055.1"/>
    </source>
</evidence>
<dbReference type="Gene3D" id="3.40.1190.20">
    <property type="match status" value="1"/>
</dbReference>
<dbReference type="InterPro" id="IPR002173">
    <property type="entry name" value="Carboh/pur_kinase_PfkB_CS"/>
</dbReference>
<comment type="caution">
    <text evidence="5">The sequence shown here is derived from an EMBL/GenBank/DDBJ whole genome shotgun (WGS) entry which is preliminary data.</text>
</comment>
<dbReference type="InterPro" id="IPR052562">
    <property type="entry name" value="Ketohexokinase-related"/>
</dbReference>
<dbReference type="Proteomes" id="UP000481861">
    <property type="component" value="Unassembled WGS sequence"/>
</dbReference>
<accession>A0A7C8MIB3</accession>
<dbReference type="InterPro" id="IPR029056">
    <property type="entry name" value="Ribokinase-like"/>
</dbReference>
<evidence type="ECO:0000313" key="6">
    <source>
        <dbReference type="Proteomes" id="UP000481861"/>
    </source>
</evidence>
<dbReference type="OrthoDB" id="204058at2759"/>
<feature type="domain" description="Carbohydrate kinase PfkB" evidence="4">
    <location>
        <begin position="57"/>
        <end position="383"/>
    </location>
</feature>
<keyword evidence="2 5" id="KW-0418">Kinase</keyword>
<dbReference type="PROSITE" id="PS00584">
    <property type="entry name" value="PFKB_KINASES_2"/>
    <property type="match status" value="1"/>
</dbReference>
<keyword evidence="1" id="KW-0808">Transferase</keyword>
<dbReference type="InterPro" id="IPR011611">
    <property type="entry name" value="PfkB_dom"/>
</dbReference>
<gene>
    <name evidence="5" type="ORF">BDV95DRAFT_625127</name>
</gene>
<dbReference type="PANTHER" id="PTHR42774">
    <property type="entry name" value="PHOSPHOTRANSFERASE SYSTEM TRANSPORT PROTEIN"/>
    <property type="match status" value="1"/>
</dbReference>
<feature type="region of interest" description="Disordered" evidence="3">
    <location>
        <begin position="1"/>
        <end position="40"/>
    </location>
</feature>
<reference evidence="5 6" key="1">
    <citation type="submission" date="2020-01" db="EMBL/GenBank/DDBJ databases">
        <authorList>
            <consortium name="DOE Joint Genome Institute"/>
            <person name="Haridas S."/>
            <person name="Albert R."/>
            <person name="Binder M."/>
            <person name="Bloem J."/>
            <person name="Labutti K."/>
            <person name="Salamov A."/>
            <person name="Andreopoulos B."/>
            <person name="Baker S.E."/>
            <person name="Barry K."/>
            <person name="Bills G."/>
            <person name="Bluhm B.H."/>
            <person name="Cannon C."/>
            <person name="Castanera R."/>
            <person name="Culley D.E."/>
            <person name="Daum C."/>
            <person name="Ezra D."/>
            <person name="Gonzalez J.B."/>
            <person name="Henrissat B."/>
            <person name="Kuo A."/>
            <person name="Liang C."/>
            <person name="Lipzen A."/>
            <person name="Lutzoni F."/>
            <person name="Magnuson J."/>
            <person name="Mondo S."/>
            <person name="Nolan M."/>
            <person name="Ohm R."/>
            <person name="Pangilinan J."/>
            <person name="Park H.-J.H."/>
            <person name="Ramirez L."/>
            <person name="Alfaro M."/>
            <person name="Sun H."/>
            <person name="Tritt A."/>
            <person name="Yoshinaga Y."/>
            <person name="Zwiers L.-H.L."/>
            <person name="Turgeon B.G."/>
            <person name="Goodwin S.B."/>
            <person name="Spatafora J.W."/>
            <person name="Crous P.W."/>
            <person name="Grigoriev I.V."/>
        </authorList>
    </citation>
    <scope>NUCLEOTIDE SEQUENCE [LARGE SCALE GENOMIC DNA]</scope>
    <source>
        <strain evidence="5 6">CBS 611.86</strain>
    </source>
</reference>
<dbReference type="EMBL" id="JAADJZ010000002">
    <property type="protein sequence ID" value="KAF2877055.1"/>
    <property type="molecule type" value="Genomic_DNA"/>
</dbReference>
<dbReference type="AlphaFoldDB" id="A0A7C8MIB3"/>
<evidence type="ECO:0000256" key="3">
    <source>
        <dbReference type="SAM" id="MobiDB-lite"/>
    </source>
</evidence>
<proteinExistence type="predicted"/>
<dbReference type="PANTHER" id="PTHR42774:SF3">
    <property type="entry name" value="KETOHEXOKINASE"/>
    <property type="match status" value="1"/>
</dbReference>
<dbReference type="GO" id="GO:0016301">
    <property type="term" value="F:kinase activity"/>
    <property type="evidence" value="ECO:0007669"/>
    <property type="project" value="UniProtKB-KW"/>
</dbReference>
<organism evidence="5 6">
    <name type="scientific">Massariosphaeria phaeospora</name>
    <dbReference type="NCBI Taxonomy" id="100035"/>
    <lineage>
        <taxon>Eukaryota</taxon>
        <taxon>Fungi</taxon>
        <taxon>Dikarya</taxon>
        <taxon>Ascomycota</taxon>
        <taxon>Pezizomycotina</taxon>
        <taxon>Dothideomycetes</taxon>
        <taxon>Pleosporomycetidae</taxon>
        <taxon>Pleosporales</taxon>
        <taxon>Pleosporales incertae sedis</taxon>
        <taxon>Massariosphaeria</taxon>
    </lineage>
</organism>
<dbReference type="SUPFAM" id="SSF53613">
    <property type="entry name" value="Ribokinase-like"/>
    <property type="match status" value="1"/>
</dbReference>
<dbReference type="Pfam" id="PF00294">
    <property type="entry name" value="PfkB"/>
    <property type="match status" value="1"/>
</dbReference>
<keyword evidence="6" id="KW-1185">Reference proteome</keyword>